<dbReference type="AlphaFoldDB" id="A0A6N7Z2M6"/>
<dbReference type="InterPro" id="IPR050129">
    <property type="entry name" value="Zn_alcohol_dh"/>
</dbReference>
<evidence type="ECO:0000256" key="5">
    <source>
        <dbReference type="RuleBase" id="RU361277"/>
    </source>
</evidence>
<dbReference type="SUPFAM" id="SSF51735">
    <property type="entry name" value="NAD(P)-binding Rossmann-fold domains"/>
    <property type="match status" value="1"/>
</dbReference>
<dbReference type="CDD" id="cd05284">
    <property type="entry name" value="arabinose_DH_like"/>
    <property type="match status" value="1"/>
</dbReference>
<dbReference type="GO" id="GO:0016491">
    <property type="term" value="F:oxidoreductase activity"/>
    <property type="evidence" value="ECO:0007669"/>
    <property type="project" value="UniProtKB-KW"/>
</dbReference>
<dbReference type="EMBL" id="WMBA01000011">
    <property type="protein sequence ID" value="MTD54301.1"/>
    <property type="molecule type" value="Genomic_DNA"/>
</dbReference>
<dbReference type="InterPro" id="IPR011032">
    <property type="entry name" value="GroES-like_sf"/>
</dbReference>
<comment type="caution">
    <text evidence="7">The sequence shown here is derived from an EMBL/GenBank/DDBJ whole genome shotgun (WGS) entry which is preliminary data.</text>
</comment>
<accession>A0A6N7Z2M6</accession>
<keyword evidence="4" id="KW-0560">Oxidoreductase</keyword>
<dbReference type="PANTHER" id="PTHR43401">
    <property type="entry name" value="L-THREONINE 3-DEHYDROGENASE"/>
    <property type="match status" value="1"/>
</dbReference>
<evidence type="ECO:0000256" key="1">
    <source>
        <dbReference type="ARBA" id="ARBA00001947"/>
    </source>
</evidence>
<dbReference type="InterPro" id="IPR020843">
    <property type="entry name" value="ER"/>
</dbReference>
<gene>
    <name evidence="7" type="ORF">GKO32_09980</name>
</gene>
<dbReference type="InterPro" id="IPR013149">
    <property type="entry name" value="ADH-like_C"/>
</dbReference>
<keyword evidence="3 5" id="KW-0862">Zinc</keyword>
<evidence type="ECO:0000256" key="3">
    <source>
        <dbReference type="ARBA" id="ARBA00022833"/>
    </source>
</evidence>
<dbReference type="PROSITE" id="PS00059">
    <property type="entry name" value="ADH_ZINC"/>
    <property type="match status" value="1"/>
</dbReference>
<reference evidence="7 8" key="1">
    <citation type="submission" date="2019-11" db="EMBL/GenBank/DDBJ databases">
        <title>Draft genome of Amycolatopsis RM579.</title>
        <authorList>
            <person name="Duangmal K."/>
            <person name="Mingma R."/>
        </authorList>
    </citation>
    <scope>NUCLEOTIDE SEQUENCE [LARGE SCALE GENOMIC DNA]</scope>
    <source>
        <strain evidence="7 8">RM579</strain>
    </source>
</reference>
<feature type="domain" description="Enoyl reductase (ER)" evidence="6">
    <location>
        <begin position="8"/>
        <end position="341"/>
    </location>
</feature>
<evidence type="ECO:0000259" key="6">
    <source>
        <dbReference type="SMART" id="SM00829"/>
    </source>
</evidence>
<dbReference type="Pfam" id="PF08240">
    <property type="entry name" value="ADH_N"/>
    <property type="match status" value="1"/>
</dbReference>
<evidence type="ECO:0000313" key="8">
    <source>
        <dbReference type="Proteomes" id="UP000440096"/>
    </source>
</evidence>
<keyword evidence="2 5" id="KW-0479">Metal-binding</keyword>
<dbReference type="InterPro" id="IPR002328">
    <property type="entry name" value="ADH_Zn_CS"/>
</dbReference>
<proteinExistence type="inferred from homology"/>
<sequence length="345" mass="35616">MKAVRLHDYHKQPVIEEVPDPALASPLDVIVRVGGAGVCRTDLHIIEGQWAGAMNPRLPYTLGHENAGWVQAVGSGVTNVAVGDTVILHPQPSCGQCLACRSGRDMGCAAGTFPGVSDQDGGMAEYVRTSARACVRLDATTEPAEVAALADAGLTAYHAVRKAIPLLPPGSTAVVQGAGGLGHIGIQVLAELTATRIIVVDRDPDALALAAELGAHSSVRSDGDNPVDAVLDLTGGQGADVVFDFVAEQGAESDAWSMTAAGGSLFVVGYGGELRIPTMALVGQEKNVVGNMVGTYSELVELMALAESGKVALHTRRYPLDAAAEAFEDLASNRVRGRAILVPSA</sequence>
<dbReference type="RefSeq" id="WP_154756529.1">
    <property type="nucleotide sequence ID" value="NZ_WMBA01000011.1"/>
</dbReference>
<dbReference type="Gene3D" id="3.40.50.720">
    <property type="entry name" value="NAD(P)-binding Rossmann-like Domain"/>
    <property type="match status" value="1"/>
</dbReference>
<dbReference type="InterPro" id="IPR036291">
    <property type="entry name" value="NAD(P)-bd_dom_sf"/>
</dbReference>
<evidence type="ECO:0000313" key="7">
    <source>
        <dbReference type="EMBL" id="MTD54301.1"/>
    </source>
</evidence>
<keyword evidence="8" id="KW-1185">Reference proteome</keyword>
<dbReference type="PANTHER" id="PTHR43401:SF5">
    <property type="entry name" value="ALCOHOL DEHYDROGENASE-RELATED"/>
    <property type="match status" value="1"/>
</dbReference>
<dbReference type="SMART" id="SM00829">
    <property type="entry name" value="PKS_ER"/>
    <property type="match status" value="1"/>
</dbReference>
<dbReference type="Pfam" id="PF00107">
    <property type="entry name" value="ADH_zinc_N"/>
    <property type="match status" value="1"/>
</dbReference>
<organism evidence="7 8">
    <name type="scientific">Amycolatopsis pithecellobii</name>
    <dbReference type="NCBI Taxonomy" id="664692"/>
    <lineage>
        <taxon>Bacteria</taxon>
        <taxon>Bacillati</taxon>
        <taxon>Actinomycetota</taxon>
        <taxon>Actinomycetes</taxon>
        <taxon>Pseudonocardiales</taxon>
        <taxon>Pseudonocardiaceae</taxon>
        <taxon>Amycolatopsis</taxon>
    </lineage>
</organism>
<comment type="cofactor">
    <cofactor evidence="1 5">
        <name>Zn(2+)</name>
        <dbReference type="ChEBI" id="CHEBI:29105"/>
    </cofactor>
</comment>
<name>A0A6N7Z2M6_9PSEU</name>
<dbReference type="InterPro" id="IPR013154">
    <property type="entry name" value="ADH-like_N"/>
</dbReference>
<dbReference type="GO" id="GO:0008270">
    <property type="term" value="F:zinc ion binding"/>
    <property type="evidence" value="ECO:0007669"/>
    <property type="project" value="InterPro"/>
</dbReference>
<comment type="similarity">
    <text evidence="5">Belongs to the zinc-containing alcohol dehydrogenase family.</text>
</comment>
<dbReference type="Proteomes" id="UP000440096">
    <property type="component" value="Unassembled WGS sequence"/>
</dbReference>
<dbReference type="Gene3D" id="3.90.180.10">
    <property type="entry name" value="Medium-chain alcohol dehydrogenases, catalytic domain"/>
    <property type="match status" value="1"/>
</dbReference>
<evidence type="ECO:0000256" key="2">
    <source>
        <dbReference type="ARBA" id="ARBA00022723"/>
    </source>
</evidence>
<protein>
    <submittedName>
        <fullName evidence="7">Alcohol dehydrogenase catalytic domain-containing protein</fullName>
    </submittedName>
</protein>
<dbReference type="OrthoDB" id="334894at2"/>
<dbReference type="SUPFAM" id="SSF50129">
    <property type="entry name" value="GroES-like"/>
    <property type="match status" value="1"/>
</dbReference>
<evidence type="ECO:0000256" key="4">
    <source>
        <dbReference type="ARBA" id="ARBA00023002"/>
    </source>
</evidence>